<dbReference type="GO" id="GO:0046872">
    <property type="term" value="F:metal ion binding"/>
    <property type="evidence" value="ECO:0007669"/>
    <property type="project" value="UniProtKB-KW"/>
</dbReference>
<evidence type="ECO:0000256" key="5">
    <source>
        <dbReference type="ARBA" id="ARBA00012604"/>
    </source>
</evidence>
<feature type="domain" description="Flavodoxin-like" evidence="14">
    <location>
        <begin position="913"/>
        <end position="1065"/>
    </location>
</feature>
<dbReference type="Pfam" id="PF01077">
    <property type="entry name" value="NIR_SIR"/>
    <property type="match status" value="1"/>
</dbReference>
<dbReference type="Gene3D" id="3.40.50.360">
    <property type="match status" value="1"/>
</dbReference>
<comment type="catalytic activity">
    <reaction evidence="13">
        <text>hydrogen sulfide + 3 NADP(+) + 3 H2O = sulfite + 3 NADPH + 4 H(+)</text>
        <dbReference type="Rhea" id="RHEA:13801"/>
        <dbReference type="ChEBI" id="CHEBI:15377"/>
        <dbReference type="ChEBI" id="CHEBI:15378"/>
        <dbReference type="ChEBI" id="CHEBI:17359"/>
        <dbReference type="ChEBI" id="CHEBI:29919"/>
        <dbReference type="ChEBI" id="CHEBI:57783"/>
        <dbReference type="ChEBI" id="CHEBI:58349"/>
        <dbReference type="EC" id="1.8.1.2"/>
    </reaction>
</comment>
<dbReference type="PRINTS" id="PR00397">
    <property type="entry name" value="SIROHAEM"/>
</dbReference>
<dbReference type="Gene3D" id="3.40.50.970">
    <property type="match status" value="2"/>
</dbReference>
<dbReference type="Gene3D" id="3.30.413.10">
    <property type="entry name" value="Sulfite Reductase Hemoprotein, domain 1"/>
    <property type="match status" value="2"/>
</dbReference>
<dbReference type="InterPro" id="IPR001094">
    <property type="entry name" value="Flavdoxin-like"/>
</dbReference>
<dbReference type="PANTHER" id="PTHR11493:SF47">
    <property type="entry name" value="SULFITE REDUCTASE [NADPH] SUBUNIT BETA"/>
    <property type="match status" value="1"/>
</dbReference>
<reference evidence="15" key="1">
    <citation type="submission" date="2014-09" db="EMBL/GenBank/DDBJ databases">
        <title>Draft genome sequence of an oleaginous Mucoromycotina fungus Mucor ambiguus NBRC6742.</title>
        <authorList>
            <person name="Takeda I."/>
            <person name="Yamane N."/>
            <person name="Morita T."/>
            <person name="Tamano K."/>
            <person name="Machida M."/>
            <person name="Baker S."/>
            <person name="Koike H."/>
        </authorList>
    </citation>
    <scope>NUCLEOTIDE SEQUENCE</scope>
    <source>
        <strain evidence="15">NBRC 6742</strain>
    </source>
</reference>
<dbReference type="InterPro" id="IPR029039">
    <property type="entry name" value="Flavoprotein-like_sf"/>
</dbReference>
<keyword evidence="10" id="KW-0560">Oxidoreductase</keyword>
<dbReference type="Pfam" id="PF01855">
    <property type="entry name" value="POR_N"/>
    <property type="match status" value="1"/>
</dbReference>
<dbReference type="GO" id="GO:0020037">
    <property type="term" value="F:heme binding"/>
    <property type="evidence" value="ECO:0007669"/>
    <property type="project" value="InterPro"/>
</dbReference>
<dbReference type="InterPro" id="IPR033412">
    <property type="entry name" value="PFOR_II"/>
</dbReference>
<comment type="cofactor">
    <cofactor evidence="2">
        <name>[4Fe-4S] cluster</name>
        <dbReference type="ChEBI" id="CHEBI:49883"/>
    </cofactor>
</comment>
<dbReference type="PROSITE" id="PS50902">
    <property type="entry name" value="FLAVODOXIN_LIKE"/>
    <property type="match status" value="1"/>
</dbReference>
<comment type="pathway">
    <text evidence="3">Sulfur metabolism; hydrogen sulfide biosynthesis; hydrogen sulfide from sulfite (NADPH route): step 1/1.</text>
</comment>
<evidence type="ECO:0000256" key="4">
    <source>
        <dbReference type="ARBA" id="ARBA00010429"/>
    </source>
</evidence>
<dbReference type="InterPro" id="IPR009014">
    <property type="entry name" value="Transketo_C/PFOR_II"/>
</dbReference>
<dbReference type="GO" id="GO:0000103">
    <property type="term" value="P:sulfate assimilation"/>
    <property type="evidence" value="ECO:0007669"/>
    <property type="project" value="UniProtKB-ARBA"/>
</dbReference>
<keyword evidence="7" id="KW-0349">Heme</keyword>
<name>A0A0C9M6E0_9FUNG</name>
<evidence type="ECO:0000256" key="8">
    <source>
        <dbReference type="ARBA" id="ARBA00022723"/>
    </source>
</evidence>
<dbReference type="InterPro" id="IPR008254">
    <property type="entry name" value="Flavodoxin/NO_synth"/>
</dbReference>
<dbReference type="InterPro" id="IPR006066">
    <property type="entry name" value="NO2/SO3_Rdtase_FeS/sirohaem_BS"/>
</dbReference>
<evidence type="ECO:0000256" key="10">
    <source>
        <dbReference type="ARBA" id="ARBA00023002"/>
    </source>
</evidence>
<dbReference type="SUPFAM" id="SSF56014">
    <property type="entry name" value="Nitrite and sulphite reductase 4Fe-4S domain-like"/>
    <property type="match status" value="2"/>
</dbReference>
<evidence type="ECO:0000256" key="11">
    <source>
        <dbReference type="ARBA" id="ARBA00023004"/>
    </source>
</evidence>
<evidence type="ECO:0000259" key="14">
    <source>
        <dbReference type="PROSITE" id="PS50902"/>
    </source>
</evidence>
<evidence type="ECO:0000256" key="7">
    <source>
        <dbReference type="ARBA" id="ARBA00022617"/>
    </source>
</evidence>
<dbReference type="PROSITE" id="PS00365">
    <property type="entry name" value="NIR_SIR"/>
    <property type="match status" value="1"/>
</dbReference>
<dbReference type="GO" id="GO:0009337">
    <property type="term" value="C:sulfite reductase complex (NADPH)"/>
    <property type="evidence" value="ECO:0007669"/>
    <property type="project" value="TreeGrafter"/>
</dbReference>
<dbReference type="GO" id="GO:0004783">
    <property type="term" value="F:sulfite reductase (NADPH) activity"/>
    <property type="evidence" value="ECO:0007669"/>
    <property type="project" value="UniProtKB-EC"/>
</dbReference>
<dbReference type="Pfam" id="PF00258">
    <property type="entry name" value="Flavodoxin_1"/>
    <property type="match status" value="1"/>
</dbReference>
<evidence type="ECO:0000313" key="15">
    <source>
        <dbReference type="EMBL" id="GAN02264.1"/>
    </source>
</evidence>
<dbReference type="Pfam" id="PF03460">
    <property type="entry name" value="NIR_SIR_ferr"/>
    <property type="match status" value="2"/>
</dbReference>
<accession>A0A0C9M6E0</accession>
<dbReference type="GO" id="GO:0050311">
    <property type="term" value="F:sulfite reductase (ferredoxin) activity"/>
    <property type="evidence" value="ECO:0007669"/>
    <property type="project" value="TreeGrafter"/>
</dbReference>
<dbReference type="PRINTS" id="PR00369">
    <property type="entry name" value="FLAVODOXIN"/>
</dbReference>
<evidence type="ECO:0000256" key="1">
    <source>
        <dbReference type="ARBA" id="ARBA00001929"/>
    </source>
</evidence>
<dbReference type="Pfam" id="PF17147">
    <property type="entry name" value="PFOR_II"/>
    <property type="match status" value="1"/>
</dbReference>
<dbReference type="InterPro" id="IPR036136">
    <property type="entry name" value="Nit/Sulf_reduc_fer-like_dom_sf"/>
</dbReference>
<dbReference type="GO" id="GO:0051539">
    <property type="term" value="F:4 iron, 4 sulfur cluster binding"/>
    <property type="evidence" value="ECO:0007669"/>
    <property type="project" value="UniProtKB-KW"/>
</dbReference>
<comment type="similarity">
    <text evidence="4">Belongs to the nitrite and sulfite reductase 4Fe-4S domain family.</text>
</comment>
<dbReference type="EC" id="1.8.1.2" evidence="5"/>
<dbReference type="GO" id="GO:0010181">
    <property type="term" value="F:FMN binding"/>
    <property type="evidence" value="ECO:0007669"/>
    <property type="project" value="InterPro"/>
</dbReference>
<dbReference type="InterPro" id="IPR045169">
    <property type="entry name" value="NO2/SO3_Rdtase_4Fe4S_prot"/>
</dbReference>
<keyword evidence="12" id="KW-0411">Iron-sulfur</keyword>
<dbReference type="STRING" id="91626.A0A0C9M6E0"/>
<evidence type="ECO:0000256" key="6">
    <source>
        <dbReference type="ARBA" id="ARBA00022485"/>
    </source>
</evidence>
<keyword evidence="16" id="KW-1185">Reference proteome</keyword>
<dbReference type="OrthoDB" id="1688044at2759"/>
<dbReference type="SUPFAM" id="SSF52218">
    <property type="entry name" value="Flavoproteins"/>
    <property type="match status" value="1"/>
</dbReference>
<proteinExistence type="inferred from homology"/>
<dbReference type="SUPFAM" id="SSF52518">
    <property type="entry name" value="Thiamin diphosphate-binding fold (THDP-binding)"/>
    <property type="match status" value="2"/>
</dbReference>
<dbReference type="Gene3D" id="3.40.50.920">
    <property type="match status" value="1"/>
</dbReference>
<organism evidence="15">
    <name type="scientific">Mucor ambiguus</name>
    <dbReference type="NCBI Taxonomy" id="91626"/>
    <lineage>
        <taxon>Eukaryota</taxon>
        <taxon>Fungi</taxon>
        <taxon>Fungi incertae sedis</taxon>
        <taxon>Mucoromycota</taxon>
        <taxon>Mucoromycotina</taxon>
        <taxon>Mucoromycetes</taxon>
        <taxon>Mucorales</taxon>
        <taxon>Mucorineae</taxon>
        <taxon>Mucoraceae</taxon>
        <taxon>Mucor</taxon>
    </lineage>
</organism>
<dbReference type="Proteomes" id="UP000053815">
    <property type="component" value="Unassembled WGS sequence"/>
</dbReference>
<evidence type="ECO:0000256" key="13">
    <source>
        <dbReference type="ARBA" id="ARBA00052219"/>
    </source>
</evidence>
<evidence type="ECO:0000256" key="12">
    <source>
        <dbReference type="ARBA" id="ARBA00023014"/>
    </source>
</evidence>
<protein>
    <recommendedName>
        <fullName evidence="5">assimilatory sulfite reductase (NADPH)</fullName>
        <ecNumber evidence="5">1.8.1.2</ecNumber>
    </recommendedName>
</protein>
<dbReference type="PANTHER" id="PTHR11493">
    <property type="entry name" value="SULFITE REDUCTASE [NADPH] SUBUNIT BETA-RELATED"/>
    <property type="match status" value="1"/>
</dbReference>
<keyword evidence="9" id="KW-0521">NADP</keyword>
<dbReference type="InterPro" id="IPR045854">
    <property type="entry name" value="NO2/SO3_Rdtase_4Fe4S_sf"/>
</dbReference>
<gene>
    <name evidence="15" type="ORF">MAM1_0019d01705</name>
</gene>
<evidence type="ECO:0000256" key="3">
    <source>
        <dbReference type="ARBA" id="ARBA00004774"/>
    </source>
</evidence>
<dbReference type="FunFam" id="3.40.50.360:FF:000016">
    <property type="entry name" value="Sulfite reductase subunit beta"/>
    <property type="match status" value="1"/>
</dbReference>
<dbReference type="EMBL" id="DF836308">
    <property type="protein sequence ID" value="GAN02264.1"/>
    <property type="molecule type" value="Genomic_DNA"/>
</dbReference>
<keyword evidence="11" id="KW-0408">Iron</keyword>
<dbReference type="FunFam" id="3.40.50.920:FF:000007">
    <property type="entry name" value="Pyruvate:ferredoxin (Flavodoxin) oxidoreductase"/>
    <property type="match status" value="1"/>
</dbReference>
<evidence type="ECO:0000256" key="9">
    <source>
        <dbReference type="ARBA" id="ARBA00022857"/>
    </source>
</evidence>
<evidence type="ECO:0000256" key="2">
    <source>
        <dbReference type="ARBA" id="ARBA00001966"/>
    </source>
</evidence>
<keyword evidence="8" id="KW-0479">Metal-binding</keyword>
<keyword evidence="6" id="KW-0004">4Fe-4S</keyword>
<dbReference type="InterPro" id="IPR002880">
    <property type="entry name" value="Pyrv_Fd/Flavodoxin_OxRdtase_N"/>
</dbReference>
<dbReference type="SUPFAM" id="SSF52922">
    <property type="entry name" value="TK C-terminal domain-like"/>
    <property type="match status" value="1"/>
</dbReference>
<dbReference type="FunFam" id="3.30.413.10:FF:000003">
    <property type="entry name" value="Sulfite reductase [NADPH] hemoprotein beta-component"/>
    <property type="match status" value="1"/>
</dbReference>
<dbReference type="InterPro" id="IPR006067">
    <property type="entry name" value="NO2/SO3_Rdtase_4Fe4S_dom"/>
</dbReference>
<dbReference type="InterPro" id="IPR005117">
    <property type="entry name" value="NiRdtase/SiRdtase_haem-b_fer"/>
</dbReference>
<evidence type="ECO:0000313" key="16">
    <source>
        <dbReference type="Proteomes" id="UP000053815"/>
    </source>
</evidence>
<dbReference type="NCBIfam" id="NF010029">
    <property type="entry name" value="PRK13504.1"/>
    <property type="match status" value="1"/>
</dbReference>
<dbReference type="SUPFAM" id="SSF55124">
    <property type="entry name" value="Nitrite/Sulfite reductase N-terminal domain-like"/>
    <property type="match status" value="2"/>
</dbReference>
<comment type="cofactor">
    <cofactor evidence="1">
        <name>siroheme</name>
        <dbReference type="ChEBI" id="CHEBI:60052"/>
    </cofactor>
</comment>
<dbReference type="InterPro" id="IPR029061">
    <property type="entry name" value="THDP-binding"/>
</dbReference>
<sequence>MQFLNGREASTLVAQLTNERVYANVDTSVPQLTQTNIWNQAVKLHRIEDPVSHLTTAIARRQLSSAILSSQSLLAAIPYLYKLASDTSSVVLHVAADHKHSSPSFADFTQVMSVRQSGLALLSATCVQEAYDLALIAQAVSLKASTPFLHFFDSKRISNEYTSIQVLSKDVLLTLLPEKLVNEAFRNKAVPELVQQSAYLKYKASLLAQPKDEAEQHEEGTSLPLDVVAVFHQVADQFAELTGRHYAPLEYTGHPEAEHVIISMGAGANVVEQSLRAMIELDPFLKVGALKIRLYRPWNDRSLLNALPATVQRIAVLEPTDDYTSTYNPLFLDVAAAYQTANNDLVDIVSGQYGVQDTDFSPDMVQSVIRSLVNNNLDRRFEVSSLPRESVPLQVVPSGTEQVIFVSGPSLASSYAAQQIAQGKVAQVYALEGLDVTHVRVASSHVDPFLPSLVQSADAVVIVNLPLLREQEQATVDAIRALSHGGAILLDGDAAALPVCVKKAAHARQATIVSVRDFSVSVTKKSLSEILAHPDSVSTTAPDAWAGDRPQTLSVEPNVLKSNKKHMAILPVETPYLKMLDQVFGSRLVIANAYHASSVWSPDISHPHAASPEFGYGRIVNRSQERSRLADFVSQVIRSSSLPLEAVRVLSLWLMLVNSRQSSVSKVQDAADMVIRVLSSIAGEYPVAQSILDKKELLYTRSHWLVGSDMWAYDLGQSGLHHVMTSGDNVNILIVDTASYTSQTEREQQKKDIGLYAMNYGSVYVASVAVYASYTGVLQALMEADAYQGPSIVLAYLPQLYDVPHPLATLKETKASVDTGAWPLYRWNPALEEAAGQDMFSLDSQRIKKSLEAFLARENYLTQLVSSHPDISNALASSLESDVKKRHAELKAKARADYARLLSGLGSSNGPPLAVLFGSDNGNAEGVAKKIASRAKARGLQVKLMAMDDYEDVQELANETNLVLVCSSAGQGEMPSNAREFWKALNGLIVGDVSFTELNVAVFGLGDSHYWPREEDAIFYNRPGKLLDAKLENLGATRLVALGLGDDQDEDGFETALGVWQPELWRALGVKDVGANDEEPPYTDDQMKIDSNYLRGNISAELVDDATGSVSEITQKLMKFHGAYVQDDRDLRDERKKQGLEKAYSFLIRVRTPGGVSTSAQWLAMDTLSTKYGNNTMKLTTRQAFQLHGVLKKNLRTTVRRINKALLSTLAACGDVNRNIMSTAVTEIPEVHAQVQELVIQLCGLLAPKTNAYHEIWLDNSMVAGHAVQDFEPLYGPSYLPRKFKMVIAVPPNNDVDVYAHDLGLIAIVDPKTKTVLGYNVLIGGGMGQTHGNKKTYPRPASPIGYIPADAVLKVAEAVVTTQRDHGDRVNRKHARFKYTVDDMGVEAVKKKIEARSGVTFEKERPYTFKDNYDRYGWTRGVAGTWNFGMFIENGRVKDTPDFLCKTGLRELAKFHKGEFRLTANQHLVIANVPEADLEKTKAHLAKYKLDNLSFTGIRKSAMACVALPTCSLAMAESERYLPELITLLEQTMEEAGLADDSIVVRMTGCPNGCARPYLAELAFVGKAPGTYNMYLGGNNKGERLNKIYRENLMEQDILNEVRPMIKRFALEREEGESFGDWVIRVGYVKKTITGLDFHSTD</sequence>